<accession>A0A3B0ZW67</accession>
<gene>
    <name evidence="2" type="ORF">MNBD_GAMMA23-1608</name>
</gene>
<dbReference type="PANTHER" id="PTHR39426">
    <property type="entry name" value="HOMOLOGY TO DEATH-ON-CURING PROTEIN OF PHAGE P1"/>
    <property type="match status" value="1"/>
</dbReference>
<dbReference type="InterPro" id="IPR053737">
    <property type="entry name" value="Type_II_TA_Toxin"/>
</dbReference>
<protein>
    <submittedName>
        <fullName evidence="2">Death on curing protein, Doc toxin</fullName>
    </submittedName>
</protein>
<reference evidence="2" key="1">
    <citation type="submission" date="2018-06" db="EMBL/GenBank/DDBJ databases">
        <authorList>
            <person name="Zhirakovskaya E."/>
        </authorList>
    </citation>
    <scope>NUCLEOTIDE SEQUENCE</scope>
</reference>
<sequence length="128" mass="14582">MPNDVVQFLSLDEAIEIHSVLIKRFGGPQGIRDLGLLESALYRPQTGYYKTLEEMAAALFESLIKNHPFIDGNKRAAFFSTDVFLRMNGYKFQVEAKAAHQFLMNLFALNTCDLEHFLPWVRASIAKI</sequence>
<dbReference type="PROSITE" id="PS51459">
    <property type="entry name" value="FIDO"/>
    <property type="match status" value="1"/>
</dbReference>
<evidence type="ECO:0000313" key="2">
    <source>
        <dbReference type="EMBL" id="VAW91662.1"/>
    </source>
</evidence>
<proteinExistence type="predicted"/>
<dbReference type="AlphaFoldDB" id="A0A3B0ZW67"/>
<dbReference type="GO" id="GO:0016301">
    <property type="term" value="F:kinase activity"/>
    <property type="evidence" value="ECO:0007669"/>
    <property type="project" value="InterPro"/>
</dbReference>
<dbReference type="InterPro" id="IPR003812">
    <property type="entry name" value="Fido"/>
</dbReference>
<dbReference type="InterPro" id="IPR006440">
    <property type="entry name" value="Doc"/>
</dbReference>
<evidence type="ECO:0000259" key="1">
    <source>
        <dbReference type="PROSITE" id="PS51459"/>
    </source>
</evidence>
<dbReference type="PIRSF" id="PIRSF018297">
    <property type="entry name" value="Doc"/>
    <property type="match status" value="1"/>
</dbReference>
<dbReference type="EMBL" id="UOFT01000012">
    <property type="protein sequence ID" value="VAW91662.1"/>
    <property type="molecule type" value="Genomic_DNA"/>
</dbReference>
<dbReference type="SUPFAM" id="SSF140931">
    <property type="entry name" value="Fic-like"/>
    <property type="match status" value="1"/>
</dbReference>
<dbReference type="PANTHER" id="PTHR39426:SF1">
    <property type="entry name" value="HOMOLOGY TO DEATH-ON-CURING PROTEIN OF PHAGE P1"/>
    <property type="match status" value="1"/>
</dbReference>
<organism evidence="2">
    <name type="scientific">hydrothermal vent metagenome</name>
    <dbReference type="NCBI Taxonomy" id="652676"/>
    <lineage>
        <taxon>unclassified sequences</taxon>
        <taxon>metagenomes</taxon>
        <taxon>ecological metagenomes</taxon>
    </lineage>
</organism>
<dbReference type="NCBIfam" id="TIGR01550">
    <property type="entry name" value="DOC_P1"/>
    <property type="match status" value="1"/>
</dbReference>
<dbReference type="InterPro" id="IPR036597">
    <property type="entry name" value="Fido-like_dom_sf"/>
</dbReference>
<feature type="domain" description="Fido" evidence="1">
    <location>
        <begin position="9"/>
        <end position="123"/>
    </location>
</feature>
<dbReference type="Pfam" id="PF02661">
    <property type="entry name" value="Fic"/>
    <property type="match status" value="1"/>
</dbReference>
<name>A0A3B0ZW67_9ZZZZ</name>
<dbReference type="Gene3D" id="1.20.120.1870">
    <property type="entry name" value="Fic/DOC protein, Fido domain"/>
    <property type="match status" value="1"/>
</dbReference>